<evidence type="ECO:0000313" key="1">
    <source>
        <dbReference type="EMBL" id="MDR6711142.1"/>
    </source>
</evidence>
<sequence>MTHWTITAVPAEAIDEVVSFVNTSRRELFPMLADAPLPKDLACFHETYLQGAGRFLIARDNGRLIAAIGYVPYDHRFAQLDYRGVHVVEVVRLFVLPAYRRCGLAAALVSALRDEAQKAGVERLYLHTHPFLPGAIRFWQRQGFEITDVEDDPVWQTTHMELALG</sequence>
<dbReference type="Proteomes" id="UP001259587">
    <property type="component" value="Unassembled WGS sequence"/>
</dbReference>
<reference evidence="1" key="1">
    <citation type="submission" date="2023-07" db="EMBL/GenBank/DDBJ databases">
        <title>Sorghum-associated microbial communities from plants grown in Nebraska, USA.</title>
        <authorList>
            <person name="Schachtman D."/>
        </authorList>
    </citation>
    <scope>NUCLEOTIDE SEQUENCE</scope>
    <source>
        <strain evidence="1">BE56</strain>
    </source>
</reference>
<name>A0ACC6JY74_9PSED</name>
<keyword evidence="2" id="KW-1185">Reference proteome</keyword>
<accession>A0ACC6JY74</accession>
<dbReference type="EMBL" id="JAVDTH010000003">
    <property type="protein sequence ID" value="MDR6711142.1"/>
    <property type="molecule type" value="Genomic_DNA"/>
</dbReference>
<protein>
    <submittedName>
        <fullName evidence="1">GNAT superfamily N-acetyltransferase</fullName>
    </submittedName>
</protein>
<organism evidence="1 2">
    <name type="scientific">Pseudomonas hunanensis</name>
    <dbReference type="NCBI Taxonomy" id="1247546"/>
    <lineage>
        <taxon>Bacteria</taxon>
        <taxon>Pseudomonadati</taxon>
        <taxon>Pseudomonadota</taxon>
        <taxon>Gammaproteobacteria</taxon>
        <taxon>Pseudomonadales</taxon>
        <taxon>Pseudomonadaceae</taxon>
        <taxon>Pseudomonas</taxon>
    </lineage>
</organism>
<proteinExistence type="predicted"/>
<evidence type="ECO:0000313" key="2">
    <source>
        <dbReference type="Proteomes" id="UP001259587"/>
    </source>
</evidence>
<gene>
    <name evidence="1" type="ORF">J2W83_000732</name>
</gene>
<comment type="caution">
    <text evidence="1">The sequence shown here is derived from an EMBL/GenBank/DDBJ whole genome shotgun (WGS) entry which is preliminary data.</text>
</comment>